<dbReference type="CDD" id="cd03505">
    <property type="entry name" value="Delta9-FADS-like"/>
    <property type="match status" value="1"/>
</dbReference>
<keyword evidence="4" id="KW-0276">Fatty acid metabolism</keyword>
<comment type="subcellular location">
    <subcellularLocation>
        <location evidence="1">Membrane</location>
        <topology evidence="1">Multi-pass membrane protein</topology>
    </subcellularLocation>
</comment>
<comment type="caution">
    <text evidence="13">The sequence shown here is derived from an EMBL/GenBank/DDBJ whole genome shotgun (WGS) entry which is preliminary data.</text>
</comment>
<feature type="transmembrane region" description="Helical" evidence="10">
    <location>
        <begin position="140"/>
        <end position="162"/>
    </location>
</feature>
<keyword evidence="9 10" id="KW-0472">Membrane</keyword>
<organism evidence="13 14">
    <name type="scientific">Steroidobacter agaridevorans</name>
    <dbReference type="NCBI Taxonomy" id="2695856"/>
    <lineage>
        <taxon>Bacteria</taxon>
        <taxon>Pseudomonadati</taxon>
        <taxon>Pseudomonadota</taxon>
        <taxon>Gammaproteobacteria</taxon>
        <taxon>Steroidobacterales</taxon>
        <taxon>Steroidobacteraceae</taxon>
        <taxon>Steroidobacter</taxon>
    </lineage>
</organism>
<dbReference type="PANTHER" id="PTHR11351">
    <property type="entry name" value="ACYL-COA DESATURASE"/>
    <property type="match status" value="1"/>
</dbReference>
<dbReference type="GO" id="GO:0016020">
    <property type="term" value="C:membrane"/>
    <property type="evidence" value="ECO:0007669"/>
    <property type="project" value="UniProtKB-SubCell"/>
</dbReference>
<dbReference type="EMBL" id="BLJN01000003">
    <property type="protein sequence ID" value="GFE80881.1"/>
    <property type="molecule type" value="Genomic_DNA"/>
</dbReference>
<dbReference type="Pfam" id="PF01610">
    <property type="entry name" value="DDE_Tnp_ISL3"/>
    <property type="match status" value="1"/>
</dbReference>
<evidence type="ECO:0000256" key="7">
    <source>
        <dbReference type="ARBA" id="ARBA00023004"/>
    </source>
</evidence>
<gene>
    <name evidence="13" type="ORF">GCM10011487_28810</name>
</gene>
<comment type="similarity">
    <text evidence="2">Belongs to the fatty acid desaturase type 2 family.</text>
</comment>
<keyword evidence="3 10" id="KW-0812">Transmembrane</keyword>
<reference evidence="14" key="1">
    <citation type="submission" date="2020-01" db="EMBL/GenBank/DDBJ databases">
        <title>'Steroidobacter agaridevorans' sp. nov., agar-degrading bacteria isolated from rhizosphere soils.</title>
        <authorList>
            <person name="Ikenaga M."/>
            <person name="Kataoka M."/>
            <person name="Murouchi A."/>
            <person name="Katsuragi S."/>
            <person name="Sakai M."/>
        </authorList>
    </citation>
    <scope>NUCLEOTIDE SEQUENCE [LARGE SCALE GENOMIC DNA]</scope>
    <source>
        <strain evidence="14">YU21-B</strain>
    </source>
</reference>
<evidence type="ECO:0000256" key="3">
    <source>
        <dbReference type="ARBA" id="ARBA00022692"/>
    </source>
</evidence>
<dbReference type="PANTHER" id="PTHR11351:SF33">
    <property type="entry name" value="DELTA-9 FATTY ACID DESATURASE, DESA"/>
    <property type="match status" value="1"/>
</dbReference>
<sequence length="396" mass="45214">MNLDFLYGILNLSFWEYVLVTFVLIQITFMGVTLYLHRDACHRSLDLHPALRHFFRFWLWMTSGIVTKEWVAVHRKHHARCETPEDPHSPVIVGLKKVLLEGAELYQAAARDPQVTEKFGRGTPDDWMERNVYSKYRNMGIVLLIVVDLLLFGVPGIIVMAAQLMANPLLAAGVVNGVGHYYGYRNFECADAARNVMPWGFLLAGEELHNNHHAFPSSAKFSVQRWEFDIGWLYIRVFKVLGLARVLRTAPEPVKVEPRVHIDLENVRAVIVNRMHVLRDYTRHVTLPVFREELSKAGGALSGRVRKLLVREPALLDVNAKSRLSEVLASNQTLKTVHEFRERLAVMWSGANMSNEKLIQHLRELIAQAEASRIKVLQDFASTLRSYSLPLQPHAA</sequence>
<evidence type="ECO:0000259" key="12">
    <source>
        <dbReference type="Pfam" id="PF01610"/>
    </source>
</evidence>
<proteinExistence type="inferred from homology"/>
<evidence type="ECO:0000313" key="14">
    <source>
        <dbReference type="Proteomes" id="UP000445000"/>
    </source>
</evidence>
<evidence type="ECO:0000256" key="2">
    <source>
        <dbReference type="ARBA" id="ARBA00008749"/>
    </source>
</evidence>
<dbReference type="AlphaFoldDB" id="A0A829YDJ4"/>
<keyword evidence="8" id="KW-0443">Lipid metabolism</keyword>
<feature type="domain" description="Fatty acid desaturase" evidence="11">
    <location>
        <begin position="15"/>
        <end position="217"/>
    </location>
</feature>
<evidence type="ECO:0000313" key="13">
    <source>
        <dbReference type="EMBL" id="GFE80881.1"/>
    </source>
</evidence>
<keyword evidence="13" id="KW-0032">Aminotransferase</keyword>
<accession>A0A829YDJ4</accession>
<keyword evidence="13" id="KW-0808">Transferase</keyword>
<evidence type="ECO:0000256" key="1">
    <source>
        <dbReference type="ARBA" id="ARBA00004141"/>
    </source>
</evidence>
<evidence type="ECO:0000256" key="10">
    <source>
        <dbReference type="SAM" id="Phobius"/>
    </source>
</evidence>
<keyword evidence="14" id="KW-1185">Reference proteome</keyword>
<evidence type="ECO:0000256" key="4">
    <source>
        <dbReference type="ARBA" id="ARBA00022832"/>
    </source>
</evidence>
<protein>
    <submittedName>
        <fullName evidence="13">Aminotransferase</fullName>
    </submittedName>
</protein>
<dbReference type="GO" id="GO:0006631">
    <property type="term" value="P:fatty acid metabolic process"/>
    <property type="evidence" value="ECO:0007669"/>
    <property type="project" value="UniProtKB-KW"/>
</dbReference>
<dbReference type="GO" id="GO:0008483">
    <property type="term" value="F:transaminase activity"/>
    <property type="evidence" value="ECO:0007669"/>
    <property type="project" value="UniProtKB-KW"/>
</dbReference>
<dbReference type="InterPro" id="IPR015876">
    <property type="entry name" value="Acyl-CoA_DS"/>
</dbReference>
<keyword evidence="6" id="KW-0560">Oxidoreductase</keyword>
<feature type="transmembrane region" description="Helical" evidence="10">
    <location>
        <begin position="14"/>
        <end position="36"/>
    </location>
</feature>
<feature type="domain" description="Transposase IS204/IS1001/IS1096/IS1165 DDE" evidence="12">
    <location>
        <begin position="270"/>
        <end position="387"/>
    </location>
</feature>
<evidence type="ECO:0000256" key="5">
    <source>
        <dbReference type="ARBA" id="ARBA00022989"/>
    </source>
</evidence>
<dbReference type="InterPro" id="IPR002560">
    <property type="entry name" value="Transposase_DDE"/>
</dbReference>
<dbReference type="Proteomes" id="UP000445000">
    <property type="component" value="Unassembled WGS sequence"/>
</dbReference>
<dbReference type="InterPro" id="IPR005804">
    <property type="entry name" value="FA_desaturase_dom"/>
</dbReference>
<evidence type="ECO:0000256" key="9">
    <source>
        <dbReference type="ARBA" id="ARBA00023136"/>
    </source>
</evidence>
<dbReference type="GO" id="GO:0016717">
    <property type="term" value="F:oxidoreductase activity, acting on paired donors, with oxidation of a pair of donors resulting in the reduction of molecular oxygen to two molecules of water"/>
    <property type="evidence" value="ECO:0007669"/>
    <property type="project" value="InterPro"/>
</dbReference>
<dbReference type="Pfam" id="PF00487">
    <property type="entry name" value="FA_desaturase"/>
    <property type="match status" value="1"/>
</dbReference>
<name>A0A829YDJ4_9GAMM</name>
<evidence type="ECO:0000256" key="6">
    <source>
        <dbReference type="ARBA" id="ARBA00023002"/>
    </source>
</evidence>
<keyword evidence="7" id="KW-0408">Iron</keyword>
<evidence type="ECO:0000259" key="11">
    <source>
        <dbReference type="Pfam" id="PF00487"/>
    </source>
</evidence>
<evidence type="ECO:0000256" key="8">
    <source>
        <dbReference type="ARBA" id="ARBA00023098"/>
    </source>
</evidence>
<keyword evidence="5 10" id="KW-1133">Transmembrane helix</keyword>
<dbReference type="RefSeq" id="WP_202624454.1">
    <property type="nucleotide sequence ID" value="NZ_BLJN01000003.1"/>
</dbReference>